<evidence type="ECO:0000313" key="18">
    <source>
        <dbReference type="Proteomes" id="UP000324233"/>
    </source>
</evidence>
<evidence type="ECO:0000256" key="9">
    <source>
        <dbReference type="ARBA" id="ARBA00022741"/>
    </source>
</evidence>
<keyword evidence="9 16" id="KW-0547">Nucleotide-binding</keyword>
<evidence type="ECO:0000256" key="14">
    <source>
        <dbReference type="ARBA" id="ARBA00038036"/>
    </source>
</evidence>
<dbReference type="UniPathway" id="UPA00241">
    <property type="reaction ID" value="UER00352"/>
</dbReference>
<dbReference type="OrthoDB" id="9804707at2"/>
<dbReference type="AlphaFoldDB" id="A0A5B9W991"/>
<evidence type="ECO:0000256" key="11">
    <source>
        <dbReference type="ARBA" id="ARBA00022840"/>
    </source>
</evidence>
<evidence type="ECO:0000256" key="13">
    <source>
        <dbReference type="ARBA" id="ARBA00022993"/>
    </source>
</evidence>
<keyword evidence="10 16" id="KW-0418">Kinase</keyword>
<name>A0A5B9W991_9BACT</name>
<dbReference type="Pfam" id="PF03309">
    <property type="entry name" value="Pan_kinase"/>
    <property type="match status" value="1"/>
</dbReference>
<dbReference type="HAMAP" id="MF_01274">
    <property type="entry name" value="Pantothen_kinase_3"/>
    <property type="match status" value="1"/>
</dbReference>
<keyword evidence="12 16" id="KW-0630">Potassium</keyword>
<evidence type="ECO:0000256" key="6">
    <source>
        <dbReference type="ARBA" id="ARBA00012102"/>
    </source>
</evidence>
<dbReference type="InterPro" id="IPR004619">
    <property type="entry name" value="Type_III_PanK"/>
</dbReference>
<feature type="active site" description="Proton acceptor" evidence="16">
    <location>
        <position position="110"/>
    </location>
</feature>
<keyword evidence="7 16" id="KW-0963">Cytoplasm</keyword>
<reference evidence="17 18" key="1">
    <citation type="submission" date="2019-08" db="EMBL/GenBank/DDBJ databases">
        <title>Deep-cultivation of Planctomycetes and their phenomic and genomic characterization uncovers novel biology.</title>
        <authorList>
            <person name="Wiegand S."/>
            <person name="Jogler M."/>
            <person name="Boedeker C."/>
            <person name="Pinto D."/>
            <person name="Vollmers J."/>
            <person name="Rivas-Marin E."/>
            <person name="Kohn T."/>
            <person name="Peeters S.H."/>
            <person name="Heuer A."/>
            <person name="Rast P."/>
            <person name="Oberbeckmann S."/>
            <person name="Bunk B."/>
            <person name="Jeske O."/>
            <person name="Meyerdierks A."/>
            <person name="Storesund J.E."/>
            <person name="Kallscheuer N."/>
            <person name="Luecker S."/>
            <person name="Lage O.M."/>
            <person name="Pohl T."/>
            <person name="Merkel B.J."/>
            <person name="Hornburger P."/>
            <person name="Mueller R.-W."/>
            <person name="Bruemmer F."/>
            <person name="Labrenz M."/>
            <person name="Spormann A.M."/>
            <person name="Op den Camp H."/>
            <person name="Overmann J."/>
            <person name="Amann R."/>
            <person name="Jetten M.S.M."/>
            <person name="Mascher T."/>
            <person name="Medema M.H."/>
            <person name="Devos D.P."/>
            <person name="Kaster A.-K."/>
            <person name="Ovreas L."/>
            <person name="Rohde M."/>
            <person name="Galperin M.Y."/>
            <person name="Jogler C."/>
        </authorList>
    </citation>
    <scope>NUCLEOTIDE SEQUENCE [LARGE SCALE GENOMIC DNA]</scope>
    <source>
        <strain evidence="17 18">OJF2</strain>
    </source>
</reference>
<evidence type="ECO:0000256" key="15">
    <source>
        <dbReference type="ARBA" id="ARBA00040883"/>
    </source>
</evidence>
<dbReference type="GO" id="GO:0004594">
    <property type="term" value="F:pantothenate kinase activity"/>
    <property type="evidence" value="ECO:0007669"/>
    <property type="project" value="UniProtKB-UniRule"/>
</dbReference>
<dbReference type="Proteomes" id="UP000324233">
    <property type="component" value="Chromosome"/>
</dbReference>
<feature type="binding site" evidence="16">
    <location>
        <begin position="7"/>
        <end position="14"/>
    </location>
    <ligand>
        <name>ATP</name>
        <dbReference type="ChEBI" id="CHEBI:30616"/>
    </ligand>
</feature>
<comment type="similarity">
    <text evidence="14 16">Belongs to the type III pantothenate kinase family.</text>
</comment>
<comment type="catalytic activity">
    <reaction evidence="1 16">
        <text>(R)-pantothenate + ATP = (R)-4'-phosphopantothenate + ADP + H(+)</text>
        <dbReference type="Rhea" id="RHEA:16373"/>
        <dbReference type="ChEBI" id="CHEBI:10986"/>
        <dbReference type="ChEBI" id="CHEBI:15378"/>
        <dbReference type="ChEBI" id="CHEBI:29032"/>
        <dbReference type="ChEBI" id="CHEBI:30616"/>
        <dbReference type="ChEBI" id="CHEBI:456216"/>
        <dbReference type="EC" id="2.7.1.33"/>
    </reaction>
</comment>
<dbReference type="EC" id="2.7.1.33" evidence="6 16"/>
<keyword evidence="13 16" id="KW-0173">Coenzyme A biosynthesis</keyword>
<evidence type="ECO:0000256" key="16">
    <source>
        <dbReference type="HAMAP-Rule" id="MF_01274"/>
    </source>
</evidence>
<evidence type="ECO:0000256" key="12">
    <source>
        <dbReference type="ARBA" id="ARBA00022958"/>
    </source>
</evidence>
<dbReference type="KEGG" id="agv:OJF2_57850"/>
<dbReference type="GO" id="GO:0005524">
    <property type="term" value="F:ATP binding"/>
    <property type="evidence" value="ECO:0007669"/>
    <property type="project" value="UniProtKB-UniRule"/>
</dbReference>
<comment type="subcellular location">
    <subcellularLocation>
        <location evidence="3 16">Cytoplasm</location>
    </subcellularLocation>
</comment>
<evidence type="ECO:0000256" key="1">
    <source>
        <dbReference type="ARBA" id="ARBA00001206"/>
    </source>
</evidence>
<comment type="pathway">
    <text evidence="4 16">Cofactor biosynthesis; coenzyme A biosynthesis; CoA from (R)-pantothenate: step 1/5.</text>
</comment>
<dbReference type="GO" id="GO:0005737">
    <property type="term" value="C:cytoplasm"/>
    <property type="evidence" value="ECO:0007669"/>
    <property type="project" value="UniProtKB-SubCell"/>
</dbReference>
<dbReference type="PANTHER" id="PTHR34265">
    <property type="entry name" value="TYPE III PANTOTHENATE KINASE"/>
    <property type="match status" value="1"/>
</dbReference>
<proteinExistence type="inferred from homology"/>
<dbReference type="InterPro" id="IPR043129">
    <property type="entry name" value="ATPase_NBD"/>
</dbReference>
<evidence type="ECO:0000256" key="7">
    <source>
        <dbReference type="ARBA" id="ARBA00022490"/>
    </source>
</evidence>
<comment type="caution">
    <text evidence="16">Lacks conserved residue(s) required for the propagation of feature annotation.</text>
</comment>
<gene>
    <name evidence="16 17" type="primary">coaX</name>
    <name evidence="17" type="ORF">OJF2_57850</name>
</gene>
<comment type="function">
    <text evidence="16">Catalyzes the phosphorylation of pantothenate (Pan), the first step in CoA biosynthesis.</text>
</comment>
<dbReference type="GO" id="GO:0015937">
    <property type="term" value="P:coenzyme A biosynthetic process"/>
    <property type="evidence" value="ECO:0007669"/>
    <property type="project" value="UniProtKB-UniRule"/>
</dbReference>
<feature type="binding site" evidence="16">
    <location>
        <begin position="108"/>
        <end position="111"/>
    </location>
    <ligand>
        <name>substrate</name>
    </ligand>
</feature>
<dbReference type="Gene3D" id="3.30.420.40">
    <property type="match status" value="2"/>
</dbReference>
<feature type="binding site" evidence="16">
    <location>
        <position position="135"/>
    </location>
    <ligand>
        <name>ATP</name>
        <dbReference type="ChEBI" id="CHEBI:30616"/>
    </ligand>
</feature>
<dbReference type="EMBL" id="CP042997">
    <property type="protein sequence ID" value="QEH37198.1"/>
    <property type="molecule type" value="Genomic_DNA"/>
</dbReference>
<comment type="cofactor">
    <cofactor evidence="2">
        <name>K(+)</name>
        <dbReference type="ChEBI" id="CHEBI:29103"/>
    </cofactor>
</comment>
<comment type="subunit">
    <text evidence="5 16">Homodimer.</text>
</comment>
<keyword evidence="11 16" id="KW-0067">ATP-binding</keyword>
<evidence type="ECO:0000256" key="4">
    <source>
        <dbReference type="ARBA" id="ARBA00005225"/>
    </source>
</evidence>
<evidence type="ECO:0000313" key="17">
    <source>
        <dbReference type="EMBL" id="QEH37198.1"/>
    </source>
</evidence>
<dbReference type="PANTHER" id="PTHR34265:SF1">
    <property type="entry name" value="TYPE III PANTOTHENATE KINASE"/>
    <property type="match status" value="1"/>
</dbReference>
<keyword evidence="8 16" id="KW-0808">Transferase</keyword>
<dbReference type="RefSeq" id="WP_148596792.1">
    <property type="nucleotide sequence ID" value="NZ_CP042997.1"/>
</dbReference>
<evidence type="ECO:0000256" key="2">
    <source>
        <dbReference type="ARBA" id="ARBA00001958"/>
    </source>
</evidence>
<evidence type="ECO:0000256" key="5">
    <source>
        <dbReference type="ARBA" id="ARBA00011738"/>
    </source>
</evidence>
<evidence type="ECO:0000256" key="10">
    <source>
        <dbReference type="ARBA" id="ARBA00022777"/>
    </source>
</evidence>
<protein>
    <recommendedName>
        <fullName evidence="15 16">Type III pantothenate kinase</fullName>
        <ecNumber evidence="6 16">2.7.1.33</ecNumber>
    </recommendedName>
    <alternativeName>
        <fullName evidence="16">PanK-III</fullName>
    </alternativeName>
    <alternativeName>
        <fullName evidence="16">Pantothenic acid kinase</fullName>
    </alternativeName>
</protein>
<feature type="binding site" evidence="16">
    <location>
        <position position="187"/>
    </location>
    <ligand>
        <name>substrate</name>
    </ligand>
</feature>
<sequence length="271" mass="28141">MLRIVADLGNSRMKWARLDSSGRATSSTALPPDDPPAWDALWQSWADAVGRGRDDGAGEEWAIASVNPPAAARMKAFLAARGVRRVAWYETASDVPLSMDVEDSNQGGADRALAVLAAASRKPAGRPGLVVSCGTAITIERIRADGTWLGGVIAPGLFLCARALHMLTAQLPLIHPDASAPSWGRGTVDSMEAGLFWGTVGAIKELLARQDFDPPGEPWVAWTGGDADRLAGAVSGPSALVLPDLVLEGMVAAAFGAQRAPGPRGGHGLAP</sequence>
<comment type="cofactor">
    <cofactor evidence="16">
        <name>NH4(+)</name>
        <dbReference type="ChEBI" id="CHEBI:28938"/>
    </cofactor>
    <cofactor evidence="16">
        <name>K(+)</name>
        <dbReference type="ChEBI" id="CHEBI:29103"/>
    </cofactor>
    <text evidence="16">A monovalent cation. Ammonium or potassium.</text>
</comment>
<accession>A0A5B9W991</accession>
<keyword evidence="18" id="KW-1185">Reference proteome</keyword>
<dbReference type="CDD" id="cd24015">
    <property type="entry name" value="ASKHA_NBD_PanK-III"/>
    <property type="match status" value="1"/>
</dbReference>
<evidence type="ECO:0000256" key="3">
    <source>
        <dbReference type="ARBA" id="ARBA00004496"/>
    </source>
</evidence>
<dbReference type="SUPFAM" id="SSF53067">
    <property type="entry name" value="Actin-like ATPase domain"/>
    <property type="match status" value="2"/>
</dbReference>
<organism evidence="17 18">
    <name type="scientific">Aquisphaera giovannonii</name>
    <dbReference type="NCBI Taxonomy" id="406548"/>
    <lineage>
        <taxon>Bacteria</taxon>
        <taxon>Pseudomonadati</taxon>
        <taxon>Planctomycetota</taxon>
        <taxon>Planctomycetia</taxon>
        <taxon>Isosphaerales</taxon>
        <taxon>Isosphaeraceae</taxon>
        <taxon>Aquisphaera</taxon>
    </lineage>
</organism>
<dbReference type="NCBIfam" id="TIGR00671">
    <property type="entry name" value="baf"/>
    <property type="match status" value="1"/>
</dbReference>
<evidence type="ECO:0000256" key="8">
    <source>
        <dbReference type="ARBA" id="ARBA00022679"/>
    </source>
</evidence>